<dbReference type="EMBL" id="PRLK01000001">
    <property type="protein sequence ID" value="RYC72960.1"/>
    <property type="molecule type" value="Genomic_DNA"/>
</dbReference>
<sequence>MFKKAKYLTVIAIFTLSFLTNSMPAMAATNQLVRNITFHRNPPKDTNQQDETINLQLAGDKAIFGVSPFDGHPSMKAERDKMAHDAYIYYYFWDQYPNLTNPTMNRGKYADTNTSKWMGIG</sequence>
<evidence type="ECO:0008006" key="4">
    <source>
        <dbReference type="Google" id="ProtNLM"/>
    </source>
</evidence>
<organism evidence="2 3">
    <name type="scientific">Candidatus Nanogingivalis gingivitcus</name>
    <dbReference type="NCBI Taxonomy" id="2171992"/>
    <lineage>
        <taxon>Bacteria</taxon>
        <taxon>Candidatus Saccharimonadota</taxon>
        <taxon>Candidatus Nanosyncoccalia</taxon>
        <taxon>Candidatus Nanogingivales</taxon>
        <taxon>Candidatus Nanogingivalaceae</taxon>
        <taxon>Candidatus Nanogingivalis</taxon>
    </lineage>
</organism>
<evidence type="ECO:0000256" key="1">
    <source>
        <dbReference type="SAM" id="SignalP"/>
    </source>
</evidence>
<dbReference type="RefSeq" id="WP_129718495.1">
    <property type="nucleotide sequence ID" value="NZ_PRLK01000001.1"/>
</dbReference>
<reference evidence="2 3" key="1">
    <citation type="journal article" date="2018" name="bioRxiv">
        <title>Evidence of independent acquisition and adaption of ultra-small bacteria to human hosts across the highly diverse yet reduced genomes of the phylum Saccharibacteria.</title>
        <authorList>
            <person name="McLean J.S."/>
            <person name="Bor B."/>
            <person name="To T.T."/>
            <person name="Liu Q."/>
            <person name="Kearns K.A."/>
            <person name="Solden L.M."/>
            <person name="Wrighton K.C."/>
            <person name="He X."/>
            <person name="Shi W."/>
        </authorList>
    </citation>
    <scope>NUCLEOTIDE SEQUENCE [LARGE SCALE GENOMIC DNA]</scope>
    <source>
        <strain evidence="2 3">TM7_CMJM_G6_1_HOT_870</strain>
    </source>
</reference>
<feature type="chain" id="PRO_5045384693" description="Secreted protein" evidence="1">
    <location>
        <begin position="28"/>
        <end position="121"/>
    </location>
</feature>
<comment type="caution">
    <text evidence="2">The sequence shown here is derived from an EMBL/GenBank/DDBJ whole genome shotgun (WGS) entry which is preliminary data.</text>
</comment>
<keyword evidence="3" id="KW-1185">Reference proteome</keyword>
<protein>
    <recommendedName>
        <fullName evidence="4">Secreted protein</fullName>
    </recommendedName>
</protein>
<evidence type="ECO:0000313" key="3">
    <source>
        <dbReference type="Proteomes" id="UP001190925"/>
    </source>
</evidence>
<dbReference type="Proteomes" id="UP001190925">
    <property type="component" value="Unassembled WGS sequence"/>
</dbReference>
<keyword evidence="1" id="KW-0732">Signal</keyword>
<accession>A0ABY0FJ46</accession>
<name>A0ABY0FJ46_9BACT</name>
<feature type="signal peptide" evidence="1">
    <location>
        <begin position="1"/>
        <end position="27"/>
    </location>
</feature>
<gene>
    <name evidence="2" type="ORF">G6CMJM_00062</name>
</gene>
<evidence type="ECO:0000313" key="2">
    <source>
        <dbReference type="EMBL" id="RYC72960.1"/>
    </source>
</evidence>
<reference evidence="2 3" key="2">
    <citation type="journal article" date="2020" name="Cell Rep.">
        <title>Acquisition and Adaptation of Ultra-small Parasitic Reduced Genome Bacteria to Mammalian Hosts.</title>
        <authorList>
            <person name="McLean J.S."/>
            <person name="Bor B."/>
            <person name="Kerns K.A."/>
            <person name="Liu Q."/>
            <person name="To T.T."/>
            <person name="Solden L."/>
            <person name="Hendrickson E.L."/>
            <person name="Wrighton K."/>
            <person name="Shi W."/>
            <person name="He X."/>
        </authorList>
    </citation>
    <scope>NUCLEOTIDE SEQUENCE [LARGE SCALE GENOMIC DNA]</scope>
    <source>
        <strain evidence="2 3">TM7_CMJM_G6_1_HOT_870</strain>
    </source>
</reference>
<proteinExistence type="predicted"/>